<dbReference type="InterPro" id="IPR050122">
    <property type="entry name" value="RTK"/>
</dbReference>
<dbReference type="EMBL" id="CAJNOK010027756">
    <property type="protein sequence ID" value="CAF1425369.1"/>
    <property type="molecule type" value="Genomic_DNA"/>
</dbReference>
<dbReference type="GO" id="GO:0005886">
    <property type="term" value="C:plasma membrane"/>
    <property type="evidence" value="ECO:0007669"/>
    <property type="project" value="TreeGrafter"/>
</dbReference>
<dbReference type="Gene3D" id="3.30.40.10">
    <property type="entry name" value="Zinc/RING finger domain, C3HC4 (zinc finger)"/>
    <property type="match status" value="1"/>
</dbReference>
<dbReference type="PROSITE" id="PS00109">
    <property type="entry name" value="PROTEIN_KINASE_TYR"/>
    <property type="match status" value="1"/>
</dbReference>
<dbReference type="CDD" id="cd16655">
    <property type="entry name" value="RING-Ubox_WDSUB1-like"/>
    <property type="match status" value="1"/>
</dbReference>
<evidence type="ECO:0000313" key="4">
    <source>
        <dbReference type="EMBL" id="CAF4224702.1"/>
    </source>
</evidence>
<dbReference type="PROSITE" id="PS51698">
    <property type="entry name" value="U_BOX"/>
    <property type="match status" value="1"/>
</dbReference>
<feature type="domain" description="Protein kinase" evidence="1">
    <location>
        <begin position="86"/>
        <end position="367"/>
    </location>
</feature>
<reference evidence="4" key="1">
    <citation type="submission" date="2021-02" db="EMBL/GenBank/DDBJ databases">
        <authorList>
            <person name="Nowell W R."/>
        </authorList>
    </citation>
    <scope>NUCLEOTIDE SEQUENCE</scope>
</reference>
<dbReference type="SMART" id="SM00504">
    <property type="entry name" value="Ubox"/>
    <property type="match status" value="1"/>
</dbReference>
<dbReference type="Proteomes" id="UP000682733">
    <property type="component" value="Unassembled WGS sequence"/>
</dbReference>
<dbReference type="InterPro" id="IPR003613">
    <property type="entry name" value="Ubox_domain"/>
</dbReference>
<evidence type="ECO:0000313" key="5">
    <source>
        <dbReference type="Proteomes" id="UP000682733"/>
    </source>
</evidence>
<feature type="domain" description="U-box" evidence="2">
    <location>
        <begin position="9"/>
        <end position="82"/>
    </location>
</feature>
<dbReference type="SUPFAM" id="SSF57850">
    <property type="entry name" value="RING/U-box"/>
    <property type="match status" value="1"/>
</dbReference>
<dbReference type="EMBL" id="CAJOBA010049529">
    <property type="protein sequence ID" value="CAF4224702.1"/>
    <property type="molecule type" value="Genomic_DNA"/>
</dbReference>
<dbReference type="InterPro" id="IPR001245">
    <property type="entry name" value="Ser-Thr/Tyr_kinase_cat_dom"/>
</dbReference>
<dbReference type="InterPro" id="IPR008266">
    <property type="entry name" value="Tyr_kinase_AS"/>
</dbReference>
<gene>
    <name evidence="3" type="ORF">OVA965_LOCUS33833</name>
    <name evidence="4" type="ORF">TMI583_LOCUS34736</name>
</gene>
<dbReference type="Pfam" id="PF04564">
    <property type="entry name" value="U-box"/>
    <property type="match status" value="1"/>
</dbReference>
<dbReference type="GO" id="GO:0004842">
    <property type="term" value="F:ubiquitin-protein transferase activity"/>
    <property type="evidence" value="ECO:0007669"/>
    <property type="project" value="InterPro"/>
</dbReference>
<evidence type="ECO:0000259" key="2">
    <source>
        <dbReference type="PROSITE" id="PS51698"/>
    </source>
</evidence>
<evidence type="ECO:0008006" key="6">
    <source>
        <dbReference type="Google" id="ProtNLM"/>
    </source>
</evidence>
<organism evidence="4 5">
    <name type="scientific">Didymodactylos carnosus</name>
    <dbReference type="NCBI Taxonomy" id="1234261"/>
    <lineage>
        <taxon>Eukaryota</taxon>
        <taxon>Metazoa</taxon>
        <taxon>Spiralia</taxon>
        <taxon>Gnathifera</taxon>
        <taxon>Rotifera</taxon>
        <taxon>Eurotatoria</taxon>
        <taxon>Bdelloidea</taxon>
        <taxon>Philodinida</taxon>
        <taxon>Philodinidae</taxon>
        <taxon>Didymodactylos</taxon>
    </lineage>
</organism>
<dbReference type="PANTHER" id="PTHR24416">
    <property type="entry name" value="TYROSINE-PROTEIN KINASE RECEPTOR"/>
    <property type="match status" value="1"/>
</dbReference>
<dbReference type="GO" id="GO:0043235">
    <property type="term" value="C:receptor complex"/>
    <property type="evidence" value="ECO:0007669"/>
    <property type="project" value="TreeGrafter"/>
</dbReference>
<dbReference type="Gene3D" id="1.10.510.10">
    <property type="entry name" value="Transferase(Phosphotransferase) domain 1"/>
    <property type="match status" value="1"/>
</dbReference>
<sequence>MANSSSLRTINELLSCPITCVIFHDPVLADDGRTYEREAIEKWIVQSGTSPITRQPLNIQTIRPNHVVKALVDEFETTMKKKNYQFKLDVDVRKASRQPLFSAYGKYVYKAEWLIKNNGPQIILMKINGARAEEEAKFYVELTQHRHIVRTFGFVEDNPQKSADTNNSIMLLQEYAPEGNLFEFLQDQDSLPKETVLCEIFAQIADAMAFLAQKDIVHGDLACRNVLVFRFDKNDPRFNIVKLTDFGLSRYSVIYQALETANSTLNSIVPVRYAAPEILTNDSGESYSQKSDMYSMGVLMWEAYSKGLALPWSEVSTDAEVIRKVINGVRLSRPSPCNEQNWTIILHAMSQLPQDRPNFIDLRHSLTKTQYSTGELKPLLTRRNRNNSEAVSFNNSAI</sequence>
<dbReference type="Proteomes" id="UP000677228">
    <property type="component" value="Unassembled WGS sequence"/>
</dbReference>
<dbReference type="PIRSF" id="PIRSF000654">
    <property type="entry name" value="Integrin-linked_kinase"/>
    <property type="match status" value="1"/>
</dbReference>
<dbReference type="GO" id="GO:0005524">
    <property type="term" value="F:ATP binding"/>
    <property type="evidence" value="ECO:0007669"/>
    <property type="project" value="InterPro"/>
</dbReference>
<comment type="caution">
    <text evidence="4">The sequence shown here is derived from an EMBL/GenBank/DDBJ whole genome shotgun (WGS) entry which is preliminary data.</text>
</comment>
<dbReference type="InterPro" id="IPR000719">
    <property type="entry name" value="Prot_kinase_dom"/>
</dbReference>
<dbReference type="SUPFAM" id="SSF56112">
    <property type="entry name" value="Protein kinase-like (PK-like)"/>
    <property type="match status" value="1"/>
</dbReference>
<evidence type="ECO:0000313" key="3">
    <source>
        <dbReference type="EMBL" id="CAF1425369.1"/>
    </source>
</evidence>
<dbReference type="GO" id="GO:0007169">
    <property type="term" value="P:cell surface receptor protein tyrosine kinase signaling pathway"/>
    <property type="evidence" value="ECO:0007669"/>
    <property type="project" value="TreeGrafter"/>
</dbReference>
<dbReference type="PROSITE" id="PS50011">
    <property type="entry name" value="PROTEIN_KINASE_DOM"/>
    <property type="match status" value="1"/>
</dbReference>
<dbReference type="AlphaFoldDB" id="A0A8S2SE96"/>
<protein>
    <recommendedName>
        <fullName evidence="6">Non-specific protein-tyrosine kinase</fullName>
    </recommendedName>
</protein>
<dbReference type="GO" id="GO:0004714">
    <property type="term" value="F:transmembrane receptor protein tyrosine kinase activity"/>
    <property type="evidence" value="ECO:0007669"/>
    <property type="project" value="TreeGrafter"/>
</dbReference>
<evidence type="ECO:0000259" key="1">
    <source>
        <dbReference type="PROSITE" id="PS50011"/>
    </source>
</evidence>
<dbReference type="GO" id="GO:0016567">
    <property type="term" value="P:protein ubiquitination"/>
    <property type="evidence" value="ECO:0007669"/>
    <property type="project" value="InterPro"/>
</dbReference>
<name>A0A8S2SE96_9BILA</name>
<dbReference type="InterPro" id="IPR013083">
    <property type="entry name" value="Znf_RING/FYVE/PHD"/>
</dbReference>
<dbReference type="Pfam" id="PF07714">
    <property type="entry name" value="PK_Tyr_Ser-Thr"/>
    <property type="match status" value="1"/>
</dbReference>
<proteinExistence type="predicted"/>
<accession>A0A8S2SE96</accession>
<dbReference type="InterPro" id="IPR011009">
    <property type="entry name" value="Kinase-like_dom_sf"/>
</dbReference>
<dbReference type="PANTHER" id="PTHR24416:SF611">
    <property type="entry name" value="TYROSINE-PROTEIN KINASE TRANSMEMBRANE RECEPTOR ROR"/>
    <property type="match status" value="1"/>
</dbReference>